<dbReference type="Pfam" id="PF00001">
    <property type="entry name" value="7tm_1"/>
    <property type="match status" value="1"/>
</dbReference>
<comment type="subcellular location">
    <subcellularLocation>
        <location evidence="1">Cell membrane</location>
        <topology evidence="1">Multi-pass membrane protein</topology>
    </subcellularLocation>
</comment>
<feature type="domain" description="G-protein coupled receptors family 1 profile" evidence="12">
    <location>
        <begin position="24"/>
        <end position="290"/>
    </location>
</feature>
<dbReference type="SMART" id="SM01381">
    <property type="entry name" value="7TM_GPCR_Srsx"/>
    <property type="match status" value="1"/>
</dbReference>
<dbReference type="SUPFAM" id="SSF81321">
    <property type="entry name" value="Family A G protein-coupled receptor-like"/>
    <property type="match status" value="1"/>
</dbReference>
<dbReference type="PROSITE" id="PS50262">
    <property type="entry name" value="G_PROTEIN_RECEP_F1_2"/>
    <property type="match status" value="1"/>
</dbReference>
<organism evidence="13 14">
    <name type="scientific">Elysia marginata</name>
    <dbReference type="NCBI Taxonomy" id="1093978"/>
    <lineage>
        <taxon>Eukaryota</taxon>
        <taxon>Metazoa</taxon>
        <taxon>Spiralia</taxon>
        <taxon>Lophotrochozoa</taxon>
        <taxon>Mollusca</taxon>
        <taxon>Gastropoda</taxon>
        <taxon>Heterobranchia</taxon>
        <taxon>Euthyneura</taxon>
        <taxon>Panpulmonata</taxon>
        <taxon>Sacoglossa</taxon>
        <taxon>Placobranchoidea</taxon>
        <taxon>Plakobranchidae</taxon>
        <taxon>Elysia</taxon>
    </lineage>
</organism>
<dbReference type="PRINTS" id="PR00424">
    <property type="entry name" value="ADENOSINER"/>
</dbReference>
<feature type="transmembrane region" description="Helical" evidence="11">
    <location>
        <begin position="74"/>
        <end position="101"/>
    </location>
</feature>
<name>A0AAV4HND3_9GAST</name>
<dbReference type="GO" id="GO:0001609">
    <property type="term" value="F:G protein-coupled adenosine receptor activity"/>
    <property type="evidence" value="ECO:0007669"/>
    <property type="project" value="InterPro"/>
</dbReference>
<dbReference type="PANTHER" id="PTHR24246:SF21">
    <property type="entry name" value="G-PROTEIN COUPLED RECEPTORS FAMILY 1 PROFILE DOMAIN-CONTAINING PROTEIN"/>
    <property type="match status" value="1"/>
</dbReference>
<keyword evidence="7" id="KW-1015">Disulfide bond</keyword>
<evidence type="ECO:0000256" key="2">
    <source>
        <dbReference type="ARBA" id="ARBA00022475"/>
    </source>
</evidence>
<proteinExistence type="predicted"/>
<evidence type="ECO:0000256" key="10">
    <source>
        <dbReference type="ARBA" id="ARBA00023224"/>
    </source>
</evidence>
<reference evidence="13 14" key="1">
    <citation type="journal article" date="2021" name="Elife">
        <title>Chloroplast acquisition without the gene transfer in kleptoplastic sea slugs, Plakobranchus ocellatus.</title>
        <authorList>
            <person name="Maeda T."/>
            <person name="Takahashi S."/>
            <person name="Yoshida T."/>
            <person name="Shimamura S."/>
            <person name="Takaki Y."/>
            <person name="Nagai Y."/>
            <person name="Toyoda A."/>
            <person name="Suzuki Y."/>
            <person name="Arimoto A."/>
            <person name="Ishii H."/>
            <person name="Satoh N."/>
            <person name="Nishiyama T."/>
            <person name="Hasebe M."/>
            <person name="Maruyama T."/>
            <person name="Minagawa J."/>
            <person name="Obokata J."/>
            <person name="Shigenobu S."/>
        </authorList>
    </citation>
    <scope>NUCLEOTIDE SEQUENCE [LARGE SCALE GENOMIC DNA]</scope>
</reference>
<feature type="transmembrane region" description="Helical" evidence="11">
    <location>
        <begin position="122"/>
        <end position="144"/>
    </location>
</feature>
<keyword evidence="8 13" id="KW-0675">Receptor</keyword>
<keyword evidence="14" id="KW-1185">Reference proteome</keyword>
<feature type="transmembrane region" description="Helical" evidence="11">
    <location>
        <begin position="164"/>
        <end position="190"/>
    </location>
</feature>
<dbReference type="AlphaFoldDB" id="A0AAV4HND3"/>
<dbReference type="Gene3D" id="1.20.1070.10">
    <property type="entry name" value="Rhodopsin 7-helix transmembrane proteins"/>
    <property type="match status" value="1"/>
</dbReference>
<evidence type="ECO:0000256" key="8">
    <source>
        <dbReference type="ARBA" id="ARBA00023170"/>
    </source>
</evidence>
<keyword evidence="3 11" id="KW-0812">Transmembrane</keyword>
<evidence type="ECO:0000256" key="1">
    <source>
        <dbReference type="ARBA" id="ARBA00004651"/>
    </source>
</evidence>
<evidence type="ECO:0000313" key="14">
    <source>
        <dbReference type="Proteomes" id="UP000762676"/>
    </source>
</evidence>
<evidence type="ECO:0000256" key="7">
    <source>
        <dbReference type="ARBA" id="ARBA00023157"/>
    </source>
</evidence>
<keyword evidence="5" id="KW-0297">G-protein coupled receptor</keyword>
<evidence type="ECO:0000256" key="6">
    <source>
        <dbReference type="ARBA" id="ARBA00023136"/>
    </source>
</evidence>
<dbReference type="PROSITE" id="PS00237">
    <property type="entry name" value="G_PROTEIN_RECEP_F1_1"/>
    <property type="match status" value="1"/>
</dbReference>
<dbReference type="EMBL" id="BMAT01009103">
    <property type="protein sequence ID" value="GFR98701.1"/>
    <property type="molecule type" value="Genomic_DNA"/>
</dbReference>
<evidence type="ECO:0000256" key="3">
    <source>
        <dbReference type="ARBA" id="ARBA00022692"/>
    </source>
</evidence>
<feature type="transmembrane region" description="Helical" evidence="11">
    <location>
        <begin position="44"/>
        <end position="68"/>
    </location>
</feature>
<dbReference type="PANTHER" id="PTHR24246">
    <property type="entry name" value="OLFACTORY RECEPTOR AND ADENOSINE RECEPTOR"/>
    <property type="match status" value="1"/>
</dbReference>
<evidence type="ECO:0000256" key="11">
    <source>
        <dbReference type="SAM" id="Phobius"/>
    </source>
</evidence>
<feature type="transmembrane region" description="Helical" evidence="11">
    <location>
        <begin position="237"/>
        <end position="260"/>
    </location>
</feature>
<keyword evidence="6 11" id="KW-0472">Membrane</keyword>
<evidence type="ECO:0000313" key="13">
    <source>
        <dbReference type="EMBL" id="GFR98701.1"/>
    </source>
</evidence>
<evidence type="ECO:0000256" key="9">
    <source>
        <dbReference type="ARBA" id="ARBA00023180"/>
    </source>
</evidence>
<comment type="caution">
    <text evidence="13">The sequence shown here is derived from an EMBL/GenBank/DDBJ whole genome shotgun (WGS) entry which is preliminary data.</text>
</comment>
<accession>A0AAV4HND3</accession>
<gene>
    <name evidence="13" type="ORF">ElyMa_004509400</name>
</gene>
<evidence type="ECO:0000256" key="5">
    <source>
        <dbReference type="ARBA" id="ARBA00023040"/>
    </source>
</evidence>
<dbReference type="InterPro" id="IPR001634">
    <property type="entry name" value="Adenosn_rcpt"/>
</dbReference>
<dbReference type="InterPro" id="IPR000276">
    <property type="entry name" value="GPCR_Rhodpsn"/>
</dbReference>
<dbReference type="InterPro" id="IPR017452">
    <property type="entry name" value="GPCR_Rhodpsn_7TM"/>
</dbReference>
<dbReference type="Proteomes" id="UP000762676">
    <property type="component" value="Unassembled WGS sequence"/>
</dbReference>
<protein>
    <submittedName>
        <fullName evidence="13">Adenosine receptor A1-like</fullName>
    </submittedName>
</protein>
<feature type="transmembrane region" description="Helical" evidence="11">
    <location>
        <begin position="6"/>
        <end position="32"/>
    </location>
</feature>
<dbReference type="PRINTS" id="PR00237">
    <property type="entry name" value="GPCRRHODOPSN"/>
</dbReference>
<evidence type="ECO:0000256" key="4">
    <source>
        <dbReference type="ARBA" id="ARBA00022989"/>
    </source>
</evidence>
<keyword evidence="2" id="KW-1003">Cell membrane</keyword>
<keyword evidence="9" id="KW-0325">Glycoprotein</keyword>
<dbReference type="GO" id="GO:0005886">
    <property type="term" value="C:plasma membrane"/>
    <property type="evidence" value="ECO:0007669"/>
    <property type="project" value="UniProtKB-SubCell"/>
</dbReference>
<sequence>MTLDTVSILYISAEAVVGLTSTVGNAIVLAAILRTRRLHTVTNVFIGGLAVADIAVGLAVAPLAALSFTGRPHNFYGCVLVNSLIVLFTNVSVFMLLAVAVERFIAIKKPFKYQRLLTIRRAIMINVAVWLLGTASGLVPLYGWNTGNYNIKKCQFIKVIPLNYLVYFQFFGLVLGSLSLMLGIYIYIFIIIRRHSRQTHALYKSIRRSVEDENWRQASETTINHILNNDVRVAKMFVLLITLFCLFWLPINIFNCLLYFCPKECKFTNEALLVAIVMSHANSSINPLIYATSNSSIKKAIKVMFGCSLSVNESCTDSNHTPIHRSSMKISLGVVHTHRLSHDSHQDSQISHQVLTVDPRLTLKAKVSDAPSTNPRDFTR</sequence>
<evidence type="ECO:0000259" key="12">
    <source>
        <dbReference type="PROSITE" id="PS50262"/>
    </source>
</evidence>
<keyword evidence="4 11" id="KW-1133">Transmembrane helix</keyword>
<keyword evidence="10" id="KW-0807">Transducer</keyword>